<dbReference type="EMBL" id="LR727502">
    <property type="protein sequence ID" value="VWO99247.1"/>
    <property type="molecule type" value="Genomic_DNA"/>
</dbReference>
<feature type="transmembrane region" description="Helical" evidence="3">
    <location>
        <begin position="215"/>
        <end position="239"/>
    </location>
</feature>
<name>A0A5K1K0K9_9APHY</name>
<keyword evidence="4" id="KW-0732">Signal</keyword>
<feature type="signal peptide" evidence="4">
    <location>
        <begin position="1"/>
        <end position="33"/>
    </location>
</feature>
<evidence type="ECO:0000256" key="2">
    <source>
        <dbReference type="SAM" id="MobiDB-lite"/>
    </source>
</evidence>
<evidence type="ECO:0000256" key="4">
    <source>
        <dbReference type="SAM" id="SignalP"/>
    </source>
</evidence>
<feature type="coiled-coil region" evidence="1">
    <location>
        <begin position="342"/>
        <end position="405"/>
    </location>
</feature>
<evidence type="ECO:0000256" key="3">
    <source>
        <dbReference type="SAM" id="Phobius"/>
    </source>
</evidence>
<gene>
    <name evidence="5" type="primary">P9WJV2</name>
</gene>
<organism evidence="5">
    <name type="scientific">Ganoderma boninense</name>
    <dbReference type="NCBI Taxonomy" id="34458"/>
    <lineage>
        <taxon>Eukaryota</taxon>
        <taxon>Fungi</taxon>
        <taxon>Dikarya</taxon>
        <taxon>Basidiomycota</taxon>
        <taxon>Agaricomycotina</taxon>
        <taxon>Agaricomycetes</taxon>
        <taxon>Polyporales</taxon>
        <taxon>Polyporaceae</taxon>
        <taxon>Ganoderma</taxon>
    </lineage>
</organism>
<feature type="compositionally biased region" description="Basic and acidic residues" evidence="2">
    <location>
        <begin position="264"/>
        <end position="275"/>
    </location>
</feature>
<feature type="chain" id="PRO_5023810103" evidence="4">
    <location>
        <begin position="34"/>
        <end position="422"/>
    </location>
</feature>
<keyword evidence="3" id="KW-0812">Transmembrane</keyword>
<evidence type="ECO:0000256" key="1">
    <source>
        <dbReference type="SAM" id="Coils"/>
    </source>
</evidence>
<proteinExistence type="predicted"/>
<feature type="region of interest" description="Disordered" evidence="2">
    <location>
        <begin position="248"/>
        <end position="290"/>
    </location>
</feature>
<sequence>MAPFEKSWSRNLRFGTGRLLLLSWSLLFASASSRLVNITVDDTFGDPTTDLFPEYLPNNGTWNAGSSSEDCPTCFIGPSTLNLTQIHNGTWHDTTYLPSEALATITVRFNGSAVYVYNILPNTLPSTITLANISFSVDGEYVDRFIRAPDSGSTILYNQLVYHNTTLNDGPHSLTMTAGDNSLVLFDYLIYTTEGNDTSPSPNDASQSSSSSTPAGAIVGAVIGGVVLLGAVIGGLFLYRKHKRSNATQTAVRAYMEDSTSGGSERKYPVGEDHTYSPPPPTPVTPTSPAEPIVRSLGAPIAYLPSVLEPGDVSGIEAQSSRSPIIAGAPSPSTADWSLRRRAELTQRLEALQRTRSVLSSQAPSSLLSRLETSTISETRTEVAIRELEAEMAQLRGVLSTLNARLAEGHGGHLDPLPEYEE</sequence>
<evidence type="ECO:0000313" key="5">
    <source>
        <dbReference type="EMBL" id="VWO99247.1"/>
    </source>
</evidence>
<dbReference type="Gene3D" id="2.60.120.260">
    <property type="entry name" value="Galactose-binding domain-like"/>
    <property type="match status" value="1"/>
</dbReference>
<reference evidence="5" key="1">
    <citation type="submission" date="2019-10" db="EMBL/GenBank/DDBJ databases">
        <authorList>
            <person name="Nor Muhammad N."/>
        </authorList>
    </citation>
    <scope>NUCLEOTIDE SEQUENCE</scope>
</reference>
<keyword evidence="3" id="KW-1133">Transmembrane helix</keyword>
<dbReference type="AlphaFoldDB" id="A0A5K1K0K9"/>
<keyword evidence="3" id="KW-0472">Membrane</keyword>
<feature type="compositionally biased region" description="Pro residues" evidence="2">
    <location>
        <begin position="277"/>
        <end position="286"/>
    </location>
</feature>
<accession>A0A5K1K0K9</accession>
<protein>
    <submittedName>
        <fullName evidence="5">Siderophore exporter MmpL4</fullName>
    </submittedName>
</protein>
<keyword evidence="1" id="KW-0175">Coiled coil</keyword>